<dbReference type="Pfam" id="PF18379">
    <property type="entry name" value="FERM_F1"/>
    <property type="match status" value="1"/>
</dbReference>
<keyword evidence="4 12" id="KW-0418">Kinase</keyword>
<dbReference type="Gene3D" id="1.10.510.10">
    <property type="entry name" value="Transferase(Phosphotransferase) domain 1"/>
    <property type="match status" value="3"/>
</dbReference>
<gene>
    <name evidence="12" type="ORF">IscW_ISCW016158</name>
</gene>
<dbReference type="InterPro" id="IPR051286">
    <property type="entry name" value="JAK"/>
</dbReference>
<dbReference type="PANTHER" id="PTHR45807:SF7">
    <property type="entry name" value="TYROSINE-PROTEIN KINASE HOPSCOTCH"/>
    <property type="match status" value="1"/>
</dbReference>
<evidence type="ECO:0000256" key="4">
    <source>
        <dbReference type="ARBA" id="ARBA00022777"/>
    </source>
</evidence>
<proteinExistence type="predicted"/>
<evidence type="ECO:0000256" key="1">
    <source>
        <dbReference type="ARBA" id="ARBA00022553"/>
    </source>
</evidence>
<dbReference type="InterPro" id="IPR019749">
    <property type="entry name" value="Band_41_domain"/>
</dbReference>
<sequence>MLTADHTVCILFYTPREPLLVPGKDGAHTAEHLCMQAAELCGIGPVTAQLFGLFSAETGIWFAPSANVKAKDKSLNLYFRLRYKPPTLDRIKAEEATLNYVYHQMRQDFVCGRVPELHHNRVQHRTLGLVVTDVVRHLIEVGQSPQQGSFSFSDFMPAVLVGPLKMRVLKPRLTNALNECWHNSRQNVNRVKEIYVNEFRSIVPEYGCEQFVAQVDSDGRVWEVVLQVNPHHPQMPGLRMHSKASKESITWTHICSISDLCFVNMNLSNCTVEISRRNGIPQVRVWGSPRANKDRLSGVFDSSWRNREIFLIEARHSVVLWTVQYLLWSPLYLAQHGLIVVVLFAYQKLQEKSDHESGWYLLRQSSSAYREFRLDFLGQDETPETLRIVQSAEDGTFRLDQGEGQAFPSLAKLVNDGVKPMLSLELGYCVPPSEYDKTQLLLCRAPGSVAENVAPAREPRECIHSRSLAFSENRKDELHGRFTVVRRAFLCKAKNQHREVAVKSLKPHLEDSHLKASAEFMAQCDRMLFWQCEAMVSSVGMVHSGSFGLVTEFLPLGSLDLYLRLHRLQLQAVDLVEAAKGLARALWYLVRGAGYPPVHLSGSEVPDLAAVFGGSATTEALRDEGLQLFGGITPNIVFLYIGKKFFSDRLVKNIFGGQFGVSPVCMFAHLHIFIQALKKYREGERLRIPADLHEGIRTLLAECWSVDPDNRPQPQTIMRDINQIFYEVYNSRRSHSYASVYPQAPLGVARNARPPSGPASPFPSPTAAAADSNRRSENVGVASAGVSPSPGSGDALSLRRGFNPENAICFGNTSPMTEVSASPWVIDSQQLVKGKPLGQGFFGEVYAASLKKWAGLQEEVVAVKCMRKSSLLELFQSESGLRDLQREIEIMKNLRHPNIVEIKGLVEEPEMMLVMEFLEMGSLLTYLQTYQTKVSHPQLVKYSEDIANGMEYLEEKHIVHRDLAARNILVASKDLVKISDFGLAQFTVGHYYYIHTQNRKLPMKWYAPESILYGKFSTKSDVWSYGVTLWEMFSYGEDPVIQDVTQENLGAELLDGKRLPCPPGCPTDIYRLMQLCWTTDSHQRPGFAQVKNFVRDL</sequence>
<accession>B7P4T8</accession>
<dbReference type="EMBL" id="ABJB010472201">
    <property type="status" value="NOT_ANNOTATED_CDS"/>
    <property type="molecule type" value="Genomic_DNA"/>
</dbReference>
<feature type="domain" description="FERM" evidence="11">
    <location>
        <begin position="6"/>
        <end position="324"/>
    </location>
</feature>
<dbReference type="HOGENOM" id="CLU_008155_2_0_1"/>
<dbReference type="OrthoDB" id="1915767at2759"/>
<dbReference type="InterPro" id="IPR041155">
    <property type="entry name" value="FERM_F1"/>
</dbReference>
<dbReference type="VEuPathDB" id="VectorBase:ISCW016158"/>
<evidence type="ECO:0000256" key="9">
    <source>
        <dbReference type="SAM" id="MobiDB-lite"/>
    </source>
</evidence>
<dbReference type="Pfam" id="PF07714">
    <property type="entry name" value="PK_Tyr_Ser-Thr"/>
    <property type="match status" value="2"/>
</dbReference>
<dbReference type="EMBL" id="ABJB010391454">
    <property type="status" value="NOT_ANNOTATED_CDS"/>
    <property type="molecule type" value="Genomic_DNA"/>
</dbReference>
<dbReference type="EMBL" id="ABJB010215833">
    <property type="status" value="NOT_ANNOTATED_CDS"/>
    <property type="molecule type" value="Genomic_DNA"/>
</dbReference>
<dbReference type="InterPro" id="IPR008266">
    <property type="entry name" value="Tyr_kinase_AS"/>
</dbReference>
<dbReference type="InParanoid" id="B7P4T8"/>
<dbReference type="PRINTS" id="PR00109">
    <property type="entry name" value="TYRKINASE"/>
</dbReference>
<dbReference type="SUPFAM" id="SSF56112">
    <property type="entry name" value="Protein kinase-like (PK-like)"/>
    <property type="match status" value="2"/>
</dbReference>
<evidence type="ECO:0000259" key="10">
    <source>
        <dbReference type="PROSITE" id="PS50011"/>
    </source>
</evidence>
<protein>
    <submittedName>
        <fullName evidence="12 13">Tyrosine protein kinase, putative</fullName>
        <ecNumber evidence="12">2.7.10.2</ecNumber>
    </submittedName>
</protein>
<reference evidence="13" key="2">
    <citation type="submission" date="2020-05" db="UniProtKB">
        <authorList>
            <consortium name="EnsemblMetazoa"/>
        </authorList>
    </citation>
    <scope>IDENTIFICATION</scope>
    <source>
        <strain evidence="13">wikel</strain>
    </source>
</reference>
<dbReference type="InterPro" id="IPR001245">
    <property type="entry name" value="Ser-Thr/Tyr_kinase_cat_dom"/>
</dbReference>
<keyword evidence="7" id="KW-0829">Tyrosine-protein kinase</keyword>
<dbReference type="PROSITE" id="PS50057">
    <property type="entry name" value="FERM_3"/>
    <property type="match status" value="1"/>
</dbReference>
<feature type="domain" description="Protein kinase" evidence="10">
    <location>
        <begin position="831"/>
        <end position="1094"/>
    </location>
</feature>
<dbReference type="InterPro" id="IPR017441">
    <property type="entry name" value="Protein_kinase_ATP_BS"/>
</dbReference>
<evidence type="ECO:0000256" key="6">
    <source>
        <dbReference type="ARBA" id="ARBA00022999"/>
    </source>
</evidence>
<dbReference type="EMBL" id="ABJB010774606">
    <property type="status" value="NOT_ANNOTATED_CDS"/>
    <property type="molecule type" value="Genomic_DNA"/>
</dbReference>
<keyword evidence="6" id="KW-0727">SH2 domain</keyword>
<evidence type="ECO:0000256" key="5">
    <source>
        <dbReference type="ARBA" id="ARBA00022840"/>
    </source>
</evidence>
<evidence type="ECO:0000313" key="13">
    <source>
        <dbReference type="EnsemblMetazoa" id="ISCW016158-PA"/>
    </source>
</evidence>
<dbReference type="EMBL" id="ABJB011038017">
    <property type="status" value="NOT_ANNOTATED_CDS"/>
    <property type="molecule type" value="Genomic_DNA"/>
</dbReference>
<dbReference type="PROSITE" id="PS50011">
    <property type="entry name" value="PROTEIN_KINASE_DOM"/>
    <property type="match status" value="1"/>
</dbReference>
<dbReference type="InterPro" id="IPR011009">
    <property type="entry name" value="Kinase-like_dom_sf"/>
</dbReference>
<dbReference type="EnsemblMetazoa" id="ISCW016158-RA">
    <property type="protein sequence ID" value="ISCW016158-PA"/>
    <property type="gene ID" value="ISCW016158"/>
</dbReference>
<keyword evidence="3 8" id="KW-0547">Nucleotide-binding</keyword>
<organism>
    <name type="scientific">Ixodes scapularis</name>
    <name type="common">Black-legged tick</name>
    <name type="synonym">Deer tick</name>
    <dbReference type="NCBI Taxonomy" id="6945"/>
    <lineage>
        <taxon>Eukaryota</taxon>
        <taxon>Metazoa</taxon>
        <taxon>Ecdysozoa</taxon>
        <taxon>Arthropoda</taxon>
        <taxon>Chelicerata</taxon>
        <taxon>Arachnida</taxon>
        <taxon>Acari</taxon>
        <taxon>Parasitiformes</taxon>
        <taxon>Ixodida</taxon>
        <taxon>Ixodoidea</taxon>
        <taxon>Ixodidae</taxon>
        <taxon>Ixodinae</taxon>
        <taxon>Ixodes</taxon>
    </lineage>
</organism>
<dbReference type="Gene3D" id="3.30.505.10">
    <property type="entry name" value="SH2 domain"/>
    <property type="match status" value="1"/>
</dbReference>
<dbReference type="EMBL" id="DS636921">
    <property type="protein sequence ID" value="EEC01610.1"/>
    <property type="molecule type" value="Genomic_DNA"/>
</dbReference>
<keyword evidence="14" id="KW-1185">Reference proteome</keyword>
<evidence type="ECO:0000256" key="2">
    <source>
        <dbReference type="ARBA" id="ARBA00022679"/>
    </source>
</evidence>
<dbReference type="GO" id="GO:0004715">
    <property type="term" value="F:non-membrane spanning protein tyrosine kinase activity"/>
    <property type="evidence" value="ECO:0007669"/>
    <property type="project" value="UniProtKB-EC"/>
</dbReference>
<dbReference type="AlphaFoldDB" id="B7P4T8"/>
<keyword evidence="1" id="KW-0597">Phosphoprotein</keyword>
<dbReference type="GO" id="GO:0009887">
    <property type="term" value="P:animal organ morphogenesis"/>
    <property type="evidence" value="ECO:0007669"/>
    <property type="project" value="UniProtKB-ARBA"/>
</dbReference>
<dbReference type="VEuPathDB" id="VectorBase:ISCI016158"/>
<dbReference type="EMBL" id="ABJB010605977">
    <property type="status" value="NOT_ANNOTATED_CDS"/>
    <property type="molecule type" value="Genomic_DNA"/>
</dbReference>
<dbReference type="PROSITE" id="PS00107">
    <property type="entry name" value="PROTEIN_KINASE_ATP"/>
    <property type="match status" value="1"/>
</dbReference>
<dbReference type="InterPro" id="IPR020635">
    <property type="entry name" value="Tyr_kinase_cat_dom"/>
</dbReference>
<dbReference type="SUPFAM" id="SSF55550">
    <property type="entry name" value="SH2 domain"/>
    <property type="match status" value="1"/>
</dbReference>
<reference evidence="12 14" key="1">
    <citation type="submission" date="2008-03" db="EMBL/GenBank/DDBJ databases">
        <title>Annotation of Ixodes scapularis.</title>
        <authorList>
            <consortium name="Ixodes scapularis Genome Project Consortium"/>
            <person name="Caler E."/>
            <person name="Hannick L.I."/>
            <person name="Bidwell S."/>
            <person name="Joardar V."/>
            <person name="Thiagarajan M."/>
            <person name="Amedeo P."/>
            <person name="Galinsky K.J."/>
            <person name="Schobel S."/>
            <person name="Inman J."/>
            <person name="Hostetler J."/>
            <person name="Miller J."/>
            <person name="Hammond M."/>
            <person name="Megy K."/>
            <person name="Lawson D."/>
            <person name="Kodira C."/>
            <person name="Sutton G."/>
            <person name="Meyer J."/>
            <person name="Hill C.A."/>
            <person name="Birren B."/>
            <person name="Nene V."/>
            <person name="Collins F."/>
            <person name="Alarcon-Chaidez F."/>
            <person name="Wikel S."/>
            <person name="Strausberg R."/>
        </authorList>
    </citation>
    <scope>NUCLEOTIDE SEQUENCE [LARGE SCALE GENOMIC DNA]</scope>
    <source>
        <strain evidence="14">Wikel</strain>
        <strain evidence="12">Wikel colony</strain>
    </source>
</reference>
<dbReference type="InterPro" id="IPR000299">
    <property type="entry name" value="FERM_domain"/>
</dbReference>
<dbReference type="STRING" id="6945.B7P4T8"/>
<dbReference type="PANTHER" id="PTHR45807">
    <property type="entry name" value="TYROSINE-PROTEIN KINASE HOPSCOTCH"/>
    <property type="match status" value="1"/>
</dbReference>
<dbReference type="SMART" id="SM00295">
    <property type="entry name" value="B41"/>
    <property type="match status" value="1"/>
</dbReference>
<dbReference type="CDD" id="cd00192">
    <property type="entry name" value="PTKc"/>
    <property type="match status" value="1"/>
</dbReference>
<dbReference type="GO" id="GO:0005886">
    <property type="term" value="C:plasma membrane"/>
    <property type="evidence" value="ECO:0000318"/>
    <property type="project" value="GO_Central"/>
</dbReference>
<dbReference type="VEuPathDB" id="VectorBase:ISCP_035185"/>
<feature type="region of interest" description="Disordered" evidence="9">
    <location>
        <begin position="749"/>
        <end position="797"/>
    </location>
</feature>
<dbReference type="InterPro" id="IPR000719">
    <property type="entry name" value="Prot_kinase_dom"/>
</dbReference>
<keyword evidence="5 8" id="KW-0067">ATP-binding</keyword>
<feature type="compositionally biased region" description="Low complexity" evidence="9">
    <location>
        <begin position="779"/>
        <end position="793"/>
    </location>
</feature>
<dbReference type="Proteomes" id="UP000001555">
    <property type="component" value="Unassembled WGS sequence"/>
</dbReference>
<evidence type="ECO:0000256" key="8">
    <source>
        <dbReference type="PROSITE-ProRule" id="PRU10141"/>
    </source>
</evidence>
<feature type="binding site" evidence="8">
    <location>
        <position position="864"/>
    </location>
    <ligand>
        <name>ATP</name>
        <dbReference type="ChEBI" id="CHEBI:30616"/>
    </ligand>
</feature>
<dbReference type="PaxDb" id="6945-B7P4T8"/>
<dbReference type="EMBL" id="ABJB010324876">
    <property type="status" value="NOT_ANNOTATED_CDS"/>
    <property type="molecule type" value="Genomic_DNA"/>
</dbReference>
<dbReference type="EMBL" id="ABJB010722804">
    <property type="status" value="NOT_ANNOTATED_CDS"/>
    <property type="molecule type" value="Genomic_DNA"/>
</dbReference>
<dbReference type="FunCoup" id="B7P4T8">
    <property type="interactions" value="433"/>
</dbReference>
<dbReference type="FunFam" id="1.10.510.10:FF:000554">
    <property type="entry name" value="Predicted protein"/>
    <property type="match status" value="1"/>
</dbReference>
<evidence type="ECO:0000256" key="7">
    <source>
        <dbReference type="ARBA" id="ARBA00023137"/>
    </source>
</evidence>
<dbReference type="GO" id="GO:0004713">
    <property type="term" value="F:protein tyrosine kinase activity"/>
    <property type="evidence" value="ECO:0000318"/>
    <property type="project" value="GO_Central"/>
</dbReference>
<feature type="compositionally biased region" description="Pro residues" evidence="9">
    <location>
        <begin position="755"/>
        <end position="764"/>
    </location>
</feature>
<dbReference type="EMBL" id="ABJB010322581">
    <property type="status" value="NOT_ANNOTATED_CDS"/>
    <property type="molecule type" value="Genomic_DNA"/>
</dbReference>
<evidence type="ECO:0000259" key="11">
    <source>
        <dbReference type="PROSITE" id="PS50057"/>
    </source>
</evidence>
<keyword evidence="2 12" id="KW-0808">Transferase</keyword>
<name>B7P4T8_IXOSC</name>
<evidence type="ECO:0000256" key="3">
    <source>
        <dbReference type="ARBA" id="ARBA00022741"/>
    </source>
</evidence>
<evidence type="ECO:0000313" key="12">
    <source>
        <dbReference type="EMBL" id="EEC01610.1"/>
    </source>
</evidence>
<dbReference type="EC" id="2.7.10.2" evidence="12"/>
<dbReference type="GO" id="GO:0005524">
    <property type="term" value="F:ATP binding"/>
    <property type="evidence" value="ECO:0007669"/>
    <property type="project" value="UniProtKB-UniRule"/>
</dbReference>
<dbReference type="GO" id="GO:0048731">
    <property type="term" value="P:system development"/>
    <property type="evidence" value="ECO:0007669"/>
    <property type="project" value="UniProtKB-ARBA"/>
</dbReference>
<dbReference type="InterPro" id="IPR036860">
    <property type="entry name" value="SH2_dom_sf"/>
</dbReference>
<evidence type="ECO:0000313" key="14">
    <source>
        <dbReference type="Proteomes" id="UP000001555"/>
    </source>
</evidence>
<dbReference type="SMART" id="SM00219">
    <property type="entry name" value="TyrKc"/>
    <property type="match status" value="1"/>
</dbReference>
<dbReference type="PROSITE" id="PS00109">
    <property type="entry name" value="PROTEIN_KINASE_TYR"/>
    <property type="match status" value="1"/>
</dbReference>